<proteinExistence type="predicted"/>
<dbReference type="PROSITE" id="PS52050">
    <property type="entry name" value="WYL"/>
    <property type="match status" value="1"/>
</dbReference>
<protein>
    <submittedName>
        <fullName evidence="3">Uncharacterized protein</fullName>
    </submittedName>
</protein>
<dbReference type="Proteomes" id="UP000232638">
    <property type="component" value="Chromosome"/>
</dbReference>
<evidence type="ECO:0000313" key="4">
    <source>
        <dbReference type="Proteomes" id="UP000232638"/>
    </source>
</evidence>
<dbReference type="PANTHER" id="PTHR34580">
    <property type="match status" value="1"/>
</dbReference>
<dbReference type="PANTHER" id="PTHR34580:SF3">
    <property type="entry name" value="PROTEIN PAFB"/>
    <property type="match status" value="1"/>
</dbReference>
<dbReference type="AlphaFoldDB" id="A0A2K8U5T6"/>
<dbReference type="EMBL" id="CP020370">
    <property type="protein sequence ID" value="AUB80915.1"/>
    <property type="molecule type" value="Genomic_DNA"/>
</dbReference>
<dbReference type="Pfam" id="PF13280">
    <property type="entry name" value="WYL"/>
    <property type="match status" value="1"/>
</dbReference>
<sequence length="323" mass="36564">MDKVERLYHLDRLLAGRRTALPLAAIMAELQCSESSARRTIDALREHYQAPLIYDRPAQGWRYDTRHGEHPVQLPGLWFSDTELHALLSAHEILGAIPPGLLRNDLAPLTARIHAILARRGLAPDQLARRIRLIPIGARPLSPRGFGVIATALLQRRRLRIHYRARTSPHSGTREVSPERLTWYRNNWYLDAWCHQADGYRRFACECITDPQALATPAEDCGEAELDAYFAGAYGIFAGPAPHTAVLRFSPARARWVADEQWHPDQQGQRLPDGHYELRLPYGTATELLMDILRHGPEVQILSPPELIDAARDLLARTLAQYD</sequence>
<dbReference type="InterPro" id="IPR051534">
    <property type="entry name" value="CBASS_pafABC_assoc_protein"/>
</dbReference>
<reference evidence="3 4" key="1">
    <citation type="submission" date="2017-03" db="EMBL/GenBank/DDBJ databases">
        <title>Complete genome sequence of Candidatus 'Thiodictyon syntrophicum' sp. nov. strain Cad16T, a photolithoautotroph purple sulfur bacterium isolated from an alpine meromictic lake.</title>
        <authorList>
            <person name="Luedin S.M."/>
            <person name="Pothier J.F."/>
            <person name="Danza F."/>
            <person name="Storelli N."/>
            <person name="Wittwer M."/>
            <person name="Tonolla M."/>
        </authorList>
    </citation>
    <scope>NUCLEOTIDE SEQUENCE [LARGE SCALE GENOMIC DNA]</scope>
    <source>
        <strain evidence="3 4">Cad16T</strain>
    </source>
</reference>
<evidence type="ECO:0000313" key="3">
    <source>
        <dbReference type="EMBL" id="AUB80915.1"/>
    </source>
</evidence>
<dbReference type="RefSeq" id="WP_100918695.1">
    <property type="nucleotide sequence ID" value="NZ_CP020370.1"/>
</dbReference>
<keyword evidence="4" id="KW-1185">Reference proteome</keyword>
<gene>
    <name evidence="3" type="ORF">THSYN_08095</name>
</gene>
<feature type="domain" description="WYL" evidence="1">
    <location>
        <begin position="147"/>
        <end position="211"/>
    </location>
</feature>
<evidence type="ECO:0000259" key="2">
    <source>
        <dbReference type="Pfam" id="PF25583"/>
    </source>
</evidence>
<dbReference type="Pfam" id="PF25583">
    <property type="entry name" value="WCX"/>
    <property type="match status" value="1"/>
</dbReference>
<dbReference type="InterPro" id="IPR026881">
    <property type="entry name" value="WYL_dom"/>
</dbReference>
<dbReference type="KEGG" id="tsy:THSYN_08095"/>
<accession>A0A2K8U5T6</accession>
<organism evidence="3 4">
    <name type="scientific">Candidatus Thiodictyon syntrophicum</name>
    <dbReference type="NCBI Taxonomy" id="1166950"/>
    <lineage>
        <taxon>Bacteria</taxon>
        <taxon>Pseudomonadati</taxon>
        <taxon>Pseudomonadota</taxon>
        <taxon>Gammaproteobacteria</taxon>
        <taxon>Chromatiales</taxon>
        <taxon>Chromatiaceae</taxon>
        <taxon>Thiodictyon</taxon>
    </lineage>
</organism>
<evidence type="ECO:0000259" key="1">
    <source>
        <dbReference type="Pfam" id="PF13280"/>
    </source>
</evidence>
<name>A0A2K8U5T6_9GAMM</name>
<dbReference type="InterPro" id="IPR057727">
    <property type="entry name" value="WCX_dom"/>
</dbReference>
<dbReference type="OrthoDB" id="9807255at2"/>
<feature type="domain" description="WCX" evidence="2">
    <location>
        <begin position="242"/>
        <end position="318"/>
    </location>
</feature>